<gene>
    <name evidence="3" type="ORF">CYNAS_LOCUS17590</name>
</gene>
<dbReference type="EMBL" id="CATQJL010000316">
    <property type="protein sequence ID" value="CAJ0605607.1"/>
    <property type="molecule type" value="Genomic_DNA"/>
</dbReference>
<accession>A0AA36H8F2</accession>
<reference evidence="3" key="1">
    <citation type="submission" date="2023-07" db="EMBL/GenBank/DDBJ databases">
        <authorList>
            <consortium name="CYATHOMIX"/>
        </authorList>
    </citation>
    <scope>NUCLEOTIDE SEQUENCE</scope>
    <source>
        <strain evidence="3">N/A</strain>
    </source>
</reference>
<dbReference type="InterPro" id="IPR003609">
    <property type="entry name" value="Pan_app"/>
</dbReference>
<name>A0AA36H8F2_CYLNA</name>
<keyword evidence="4" id="KW-1185">Reference proteome</keyword>
<comment type="caution">
    <text evidence="3">The sequence shown here is derived from an EMBL/GenBank/DDBJ whole genome shotgun (WGS) entry which is preliminary data.</text>
</comment>
<evidence type="ECO:0000313" key="4">
    <source>
        <dbReference type="Proteomes" id="UP001176961"/>
    </source>
</evidence>
<dbReference type="Proteomes" id="UP001176961">
    <property type="component" value="Unassembled WGS sequence"/>
</dbReference>
<feature type="chain" id="PRO_5041249537" description="Apple domain-containing protein" evidence="1">
    <location>
        <begin position="22"/>
        <end position="113"/>
    </location>
</feature>
<feature type="signal peptide" evidence="1">
    <location>
        <begin position="1"/>
        <end position="21"/>
    </location>
</feature>
<dbReference type="Pfam" id="PF00024">
    <property type="entry name" value="PAN_1"/>
    <property type="match status" value="1"/>
</dbReference>
<organism evidence="3 4">
    <name type="scientific">Cylicocyclus nassatus</name>
    <name type="common">Nematode worm</name>
    <dbReference type="NCBI Taxonomy" id="53992"/>
    <lineage>
        <taxon>Eukaryota</taxon>
        <taxon>Metazoa</taxon>
        <taxon>Ecdysozoa</taxon>
        <taxon>Nematoda</taxon>
        <taxon>Chromadorea</taxon>
        <taxon>Rhabditida</taxon>
        <taxon>Rhabditina</taxon>
        <taxon>Rhabditomorpha</taxon>
        <taxon>Strongyloidea</taxon>
        <taxon>Strongylidae</taxon>
        <taxon>Cylicocyclus</taxon>
    </lineage>
</organism>
<protein>
    <recommendedName>
        <fullName evidence="2">Apple domain-containing protein</fullName>
    </recommendedName>
</protein>
<evidence type="ECO:0000313" key="3">
    <source>
        <dbReference type="EMBL" id="CAJ0605607.1"/>
    </source>
</evidence>
<dbReference type="SUPFAM" id="SSF57414">
    <property type="entry name" value="Hairpin loop containing domain-like"/>
    <property type="match status" value="1"/>
</dbReference>
<dbReference type="AlphaFoldDB" id="A0AA36H8F2"/>
<evidence type="ECO:0000256" key="1">
    <source>
        <dbReference type="SAM" id="SignalP"/>
    </source>
</evidence>
<feature type="domain" description="Apple" evidence="2">
    <location>
        <begin position="33"/>
        <end position="79"/>
    </location>
</feature>
<proteinExistence type="predicted"/>
<sequence length="113" mass="13168">MKSAILAVLVVLVLQVEWTLPCTFQREDVLHGERSGLSVITETECFAKCLNQQKCTGICYWQTQRQCILFDDGDKEQRSFFGQCYSLHRDSMKPPQYTRKLSFIKKGSRWRLA</sequence>
<keyword evidence="1" id="KW-0732">Signal</keyword>
<evidence type="ECO:0000259" key="2">
    <source>
        <dbReference type="Pfam" id="PF00024"/>
    </source>
</evidence>